<evidence type="ECO:0000256" key="14">
    <source>
        <dbReference type="ARBA" id="ARBA00023228"/>
    </source>
</evidence>
<keyword evidence="8 19" id="KW-0732">Signal</keyword>
<comment type="subcellular location">
    <subcellularLocation>
        <location evidence="1">Lysosome</location>
    </subcellularLocation>
    <subcellularLocation>
        <location evidence="2">Secreted</location>
    </subcellularLocation>
</comment>
<dbReference type="EMBL" id="OZ035825">
    <property type="protein sequence ID" value="CAL1600947.1"/>
    <property type="molecule type" value="Genomic_DNA"/>
</dbReference>
<comment type="pathway">
    <text evidence="3">Lipid metabolism; sphingolipid metabolism.</text>
</comment>
<dbReference type="InterPro" id="IPR029132">
    <property type="entry name" value="CBAH/NAAA_C"/>
</dbReference>
<evidence type="ECO:0000313" key="22">
    <source>
        <dbReference type="EMBL" id="CAL1600947.1"/>
    </source>
</evidence>
<dbReference type="FunFam" id="3.60.60.10:FF:000002">
    <property type="entry name" value="N-acylsphingosine amidohydrolase 1"/>
    <property type="match status" value="1"/>
</dbReference>
<dbReference type="CDD" id="cd01903">
    <property type="entry name" value="Ntn_AC_NAAA"/>
    <property type="match status" value="1"/>
</dbReference>
<dbReference type="GO" id="GO:0016020">
    <property type="term" value="C:membrane"/>
    <property type="evidence" value="ECO:0007669"/>
    <property type="project" value="GOC"/>
</dbReference>
<evidence type="ECO:0000259" key="20">
    <source>
        <dbReference type="Pfam" id="PF02275"/>
    </source>
</evidence>
<keyword evidence="7" id="KW-0964">Secreted</keyword>
<comment type="similarity">
    <text evidence="5 17">Belongs to the acid ceramidase family.</text>
</comment>
<evidence type="ECO:0000256" key="11">
    <source>
        <dbReference type="ARBA" id="ARBA00023098"/>
    </source>
</evidence>
<evidence type="ECO:0000256" key="16">
    <source>
        <dbReference type="ARBA" id="ARBA00048057"/>
    </source>
</evidence>
<feature type="chain" id="PRO_5043651652" description="Acid ceramidase" evidence="19">
    <location>
        <begin position="19"/>
        <end position="392"/>
    </location>
</feature>
<name>A0AAV2LEX6_KNICA</name>
<dbReference type="GO" id="GO:0006631">
    <property type="term" value="P:fatty acid metabolic process"/>
    <property type="evidence" value="ECO:0007669"/>
    <property type="project" value="InterPro"/>
</dbReference>
<reference evidence="22 23" key="1">
    <citation type="submission" date="2024-04" db="EMBL/GenBank/DDBJ databases">
        <authorList>
            <person name="Waldvogel A.-M."/>
            <person name="Schoenle A."/>
        </authorList>
    </citation>
    <scope>NUCLEOTIDE SEQUENCE [LARGE SCALE GENOMIC DNA]</scope>
</reference>
<evidence type="ECO:0000256" key="5">
    <source>
        <dbReference type="ARBA" id="ARBA00005730"/>
    </source>
</evidence>
<accession>A0AAV2LEX6</accession>
<dbReference type="GO" id="GO:0017064">
    <property type="term" value="F:fatty acid amide hydrolase activity"/>
    <property type="evidence" value="ECO:0007669"/>
    <property type="project" value="InterPro"/>
</dbReference>
<proteinExistence type="inferred from homology"/>
<keyword evidence="10" id="KW-0746">Sphingolipid metabolism</keyword>
<protein>
    <recommendedName>
        <fullName evidence="15">Acid ceramidase</fullName>
        <ecNumber evidence="6">3.5.1.23</ecNumber>
    </recommendedName>
</protein>
<evidence type="ECO:0000256" key="13">
    <source>
        <dbReference type="ARBA" id="ARBA00023180"/>
    </source>
</evidence>
<keyword evidence="13" id="KW-0325">Glycoprotein</keyword>
<comment type="pathway">
    <text evidence="4">Sphingolipid metabolism.</text>
</comment>
<dbReference type="EC" id="3.5.1.23" evidence="6"/>
<evidence type="ECO:0000256" key="9">
    <source>
        <dbReference type="ARBA" id="ARBA00022801"/>
    </source>
</evidence>
<dbReference type="GO" id="GO:0017040">
    <property type="term" value="F:N-acylsphingosine amidohydrolase activity"/>
    <property type="evidence" value="ECO:0007669"/>
    <property type="project" value="UniProtKB-EC"/>
</dbReference>
<evidence type="ECO:0000256" key="3">
    <source>
        <dbReference type="ARBA" id="ARBA00004760"/>
    </source>
</evidence>
<keyword evidence="9 17" id="KW-0378">Hydrolase</keyword>
<evidence type="ECO:0000256" key="18">
    <source>
        <dbReference type="PIRSR" id="PIRSR017632-1"/>
    </source>
</evidence>
<dbReference type="AlphaFoldDB" id="A0AAV2LEX6"/>
<evidence type="ECO:0000256" key="8">
    <source>
        <dbReference type="ARBA" id="ARBA00022729"/>
    </source>
</evidence>
<dbReference type="PIRSF" id="PIRSF017632">
    <property type="entry name" value="Acid_ceramidase-like"/>
    <property type="match status" value="1"/>
</dbReference>
<dbReference type="Pfam" id="PF15508">
    <property type="entry name" value="NAAA-beta"/>
    <property type="match status" value="1"/>
</dbReference>
<keyword evidence="12" id="KW-1015">Disulfide bond</keyword>
<evidence type="ECO:0000256" key="1">
    <source>
        <dbReference type="ARBA" id="ARBA00004371"/>
    </source>
</evidence>
<keyword evidence="23" id="KW-1185">Reference proteome</keyword>
<gene>
    <name evidence="22" type="ORF">KC01_LOCUS29003</name>
</gene>
<dbReference type="Gene3D" id="3.60.60.10">
    <property type="entry name" value="Penicillin V Acylase, Chain A"/>
    <property type="match status" value="1"/>
</dbReference>
<evidence type="ECO:0000313" key="23">
    <source>
        <dbReference type="Proteomes" id="UP001497482"/>
    </source>
</evidence>
<feature type="domain" description="Choloylglycine hydrolase/NAAA C-terminal" evidence="20">
    <location>
        <begin position="140"/>
        <end position="377"/>
    </location>
</feature>
<sequence>MSPLASFVLAAFISVTSAQYVPPYTEDCRTDMYPPKGPTFKGSVSWYTIDLDLPPHKRWTAVITEKKKDLESMIEIIRDLAKAFVPSGKLIELVDITLPLIVNTLPDPFKDEIKGIALDSGIPLGEITLFNIFYEVFTVCTSVVAEDSKGNLLHGRNLDFGLFMGWDVKNKSWIVSEKLKPLVVNLDFRRNNKTVFKSTNFAGYVGMLTGMRPNLFSLTMNERFSMDGGYIGILEWILGQRDGMWMSFLTRSVLENATSYDHARSLLAQTKLLAPAYFILGGNQSGQGCIITRSRELSLDLLELNVNLGRWYVLETNYDHWEDPFFLDDRRIPAMKCMNKTTQDKISITTLYDVLSTKPVLNKLTTYTTLMQVSEGKIESYIRDCPNPCMPW</sequence>
<dbReference type="Proteomes" id="UP001497482">
    <property type="component" value="Chromosome 3"/>
</dbReference>
<evidence type="ECO:0000256" key="6">
    <source>
        <dbReference type="ARBA" id="ARBA00011891"/>
    </source>
</evidence>
<feature type="domain" description="Acid ceramidase N-terminal" evidence="21">
    <location>
        <begin position="43"/>
        <end position="103"/>
    </location>
</feature>
<organism evidence="22 23">
    <name type="scientific">Knipowitschia caucasica</name>
    <name type="common">Caucasian dwarf goby</name>
    <name type="synonym">Pomatoschistus caucasicus</name>
    <dbReference type="NCBI Taxonomy" id="637954"/>
    <lineage>
        <taxon>Eukaryota</taxon>
        <taxon>Metazoa</taxon>
        <taxon>Chordata</taxon>
        <taxon>Craniata</taxon>
        <taxon>Vertebrata</taxon>
        <taxon>Euteleostomi</taxon>
        <taxon>Actinopterygii</taxon>
        <taxon>Neopterygii</taxon>
        <taxon>Teleostei</taxon>
        <taxon>Neoteleostei</taxon>
        <taxon>Acanthomorphata</taxon>
        <taxon>Gobiaria</taxon>
        <taxon>Gobiiformes</taxon>
        <taxon>Gobioidei</taxon>
        <taxon>Gobiidae</taxon>
        <taxon>Gobiinae</taxon>
        <taxon>Knipowitschia</taxon>
    </lineage>
</organism>
<dbReference type="GO" id="GO:0006665">
    <property type="term" value="P:sphingolipid metabolic process"/>
    <property type="evidence" value="ECO:0007669"/>
    <property type="project" value="UniProtKB-KW"/>
</dbReference>
<dbReference type="GO" id="GO:0005764">
    <property type="term" value="C:lysosome"/>
    <property type="evidence" value="ECO:0007669"/>
    <property type="project" value="UniProtKB-SubCell"/>
</dbReference>
<evidence type="ECO:0000256" key="15">
    <source>
        <dbReference type="ARBA" id="ARBA00040588"/>
    </source>
</evidence>
<evidence type="ECO:0000256" key="19">
    <source>
        <dbReference type="SAM" id="SignalP"/>
    </source>
</evidence>
<feature type="active site" description="Nucleophile" evidence="18">
    <location>
        <position position="140"/>
    </location>
</feature>
<evidence type="ECO:0000256" key="17">
    <source>
        <dbReference type="PIRNR" id="PIRNR017632"/>
    </source>
</evidence>
<dbReference type="GO" id="GO:0005576">
    <property type="term" value="C:extracellular region"/>
    <property type="evidence" value="ECO:0007669"/>
    <property type="project" value="UniProtKB-SubCell"/>
</dbReference>
<evidence type="ECO:0000256" key="4">
    <source>
        <dbReference type="ARBA" id="ARBA00004991"/>
    </source>
</evidence>
<evidence type="ECO:0000259" key="21">
    <source>
        <dbReference type="Pfam" id="PF15508"/>
    </source>
</evidence>
<dbReference type="PANTHER" id="PTHR28583">
    <property type="entry name" value="ACID AMIDASE"/>
    <property type="match status" value="1"/>
</dbReference>
<comment type="catalytic activity">
    <reaction evidence="16">
        <text>an N-acylsphing-4-enine + H2O = sphing-4-enine + a fatty acid</text>
        <dbReference type="Rhea" id="RHEA:20856"/>
        <dbReference type="ChEBI" id="CHEBI:15377"/>
        <dbReference type="ChEBI" id="CHEBI:28868"/>
        <dbReference type="ChEBI" id="CHEBI:52639"/>
        <dbReference type="ChEBI" id="CHEBI:57756"/>
        <dbReference type="EC" id="3.5.1.23"/>
    </reaction>
</comment>
<feature type="signal peptide" evidence="19">
    <location>
        <begin position="1"/>
        <end position="18"/>
    </location>
</feature>
<evidence type="ECO:0000256" key="2">
    <source>
        <dbReference type="ARBA" id="ARBA00004613"/>
    </source>
</evidence>
<dbReference type="Pfam" id="PF02275">
    <property type="entry name" value="CBAH"/>
    <property type="match status" value="1"/>
</dbReference>
<dbReference type="InterPro" id="IPR016699">
    <property type="entry name" value="Acid_ceramidase-like"/>
</dbReference>
<keyword evidence="11 17" id="KW-0443">Lipid metabolism</keyword>
<dbReference type="InterPro" id="IPR029130">
    <property type="entry name" value="Acid_ceramidase_N"/>
</dbReference>
<evidence type="ECO:0000256" key="12">
    <source>
        <dbReference type="ARBA" id="ARBA00023157"/>
    </source>
</evidence>
<evidence type="ECO:0000256" key="10">
    <source>
        <dbReference type="ARBA" id="ARBA00022919"/>
    </source>
</evidence>
<keyword evidence="14" id="KW-0458">Lysosome</keyword>
<evidence type="ECO:0000256" key="7">
    <source>
        <dbReference type="ARBA" id="ARBA00022525"/>
    </source>
</evidence>
<dbReference type="PANTHER" id="PTHR28583:SF1">
    <property type="entry name" value="ACID CERAMIDASE"/>
    <property type="match status" value="1"/>
</dbReference>